<accession>A0A3M7T144</accession>
<protein>
    <submittedName>
        <fullName evidence="1">Uncharacterized protein</fullName>
    </submittedName>
</protein>
<sequence length="73" mass="8694">MISFSKYCIRTNNFTKSKIFLNIKSRSNLLIENFKYDFDKFNKRDRKPKAKDRVPFSGFKELSSNFANILKFG</sequence>
<dbReference type="EMBL" id="REGN01000473">
    <property type="protein sequence ID" value="RNA41702.1"/>
    <property type="molecule type" value="Genomic_DNA"/>
</dbReference>
<evidence type="ECO:0000313" key="2">
    <source>
        <dbReference type="Proteomes" id="UP000276133"/>
    </source>
</evidence>
<gene>
    <name evidence="1" type="ORF">BpHYR1_010980</name>
</gene>
<name>A0A3M7T144_BRAPC</name>
<reference evidence="1 2" key="1">
    <citation type="journal article" date="2018" name="Sci. Rep.">
        <title>Genomic signatures of local adaptation to the degree of environmental predictability in rotifers.</title>
        <authorList>
            <person name="Franch-Gras L."/>
            <person name="Hahn C."/>
            <person name="Garcia-Roger E.M."/>
            <person name="Carmona M.J."/>
            <person name="Serra M."/>
            <person name="Gomez A."/>
        </authorList>
    </citation>
    <scope>NUCLEOTIDE SEQUENCE [LARGE SCALE GENOMIC DNA]</scope>
    <source>
        <strain evidence="1">HYR1</strain>
    </source>
</reference>
<dbReference type="Proteomes" id="UP000276133">
    <property type="component" value="Unassembled WGS sequence"/>
</dbReference>
<evidence type="ECO:0000313" key="1">
    <source>
        <dbReference type="EMBL" id="RNA41702.1"/>
    </source>
</evidence>
<dbReference type="AlphaFoldDB" id="A0A3M7T144"/>
<comment type="caution">
    <text evidence="1">The sequence shown here is derived from an EMBL/GenBank/DDBJ whole genome shotgun (WGS) entry which is preliminary data.</text>
</comment>
<organism evidence="1 2">
    <name type="scientific">Brachionus plicatilis</name>
    <name type="common">Marine rotifer</name>
    <name type="synonym">Brachionus muelleri</name>
    <dbReference type="NCBI Taxonomy" id="10195"/>
    <lineage>
        <taxon>Eukaryota</taxon>
        <taxon>Metazoa</taxon>
        <taxon>Spiralia</taxon>
        <taxon>Gnathifera</taxon>
        <taxon>Rotifera</taxon>
        <taxon>Eurotatoria</taxon>
        <taxon>Monogononta</taxon>
        <taxon>Pseudotrocha</taxon>
        <taxon>Ploima</taxon>
        <taxon>Brachionidae</taxon>
        <taxon>Brachionus</taxon>
    </lineage>
</organism>
<proteinExistence type="predicted"/>
<keyword evidence="2" id="KW-1185">Reference proteome</keyword>